<keyword evidence="2" id="KW-1185">Reference proteome</keyword>
<dbReference type="RefSeq" id="WP_094996859.1">
    <property type="nucleotide sequence ID" value="NZ_BMJL01000002.1"/>
</dbReference>
<name>A0A223V5X0_9FLAO</name>
<dbReference type="OrthoDB" id="1245542at2"/>
<proteinExistence type="predicted"/>
<reference evidence="1 2" key="1">
    <citation type="submission" date="2017-08" db="EMBL/GenBank/DDBJ databases">
        <title>The complete genome sequence of Maribacter sp. B1, isolated from deep-sea sediment.</title>
        <authorList>
            <person name="Wu Y.-H."/>
            <person name="Cheng H."/>
            <person name="Xu X.-W."/>
        </authorList>
    </citation>
    <scope>NUCLEOTIDE SEQUENCE [LARGE SCALE GENOMIC DNA]</scope>
    <source>
        <strain evidence="1 2">B1</strain>
    </source>
</reference>
<dbReference type="Proteomes" id="UP000215244">
    <property type="component" value="Chromosome"/>
</dbReference>
<dbReference type="KEGG" id="marb:CJ263_08415"/>
<gene>
    <name evidence="1" type="ORF">CJ263_08415</name>
</gene>
<accession>A0A223V5X0</accession>
<dbReference type="AlphaFoldDB" id="A0A223V5X0"/>
<dbReference type="EMBL" id="CP022957">
    <property type="protein sequence ID" value="ASV30239.1"/>
    <property type="molecule type" value="Genomic_DNA"/>
</dbReference>
<organism evidence="1 2">
    <name type="scientific">Maribacter cobaltidurans</name>
    <dbReference type="NCBI Taxonomy" id="1178778"/>
    <lineage>
        <taxon>Bacteria</taxon>
        <taxon>Pseudomonadati</taxon>
        <taxon>Bacteroidota</taxon>
        <taxon>Flavobacteriia</taxon>
        <taxon>Flavobacteriales</taxon>
        <taxon>Flavobacteriaceae</taxon>
        <taxon>Maribacter</taxon>
    </lineage>
</organism>
<evidence type="ECO:0000313" key="2">
    <source>
        <dbReference type="Proteomes" id="UP000215244"/>
    </source>
</evidence>
<sequence length="202" mass="23672">MKSTFTSDLKKEQRLSLLLDSYYTKHLKNYHFERIHDINEQLQGVDLLLKQKSSHMTHVVDEKAQLDYINESLPTFAFELSYYKNDFIKQGWLYDANKKTDFYALVTSIYEDEPEVFTSCKVTFVNRQKLIAFLETRGITQNIISQNYPAESLPHGKTNIKELNPSTEGYLYHSKNNKSEKPINLVLRLEFLLDMGLAKNLF</sequence>
<evidence type="ECO:0000313" key="1">
    <source>
        <dbReference type="EMBL" id="ASV30239.1"/>
    </source>
</evidence>
<protein>
    <submittedName>
        <fullName evidence="1">Uncharacterized protein</fullName>
    </submittedName>
</protein>